<evidence type="ECO:0000313" key="1">
    <source>
        <dbReference type="EMBL" id="OMO72502.1"/>
    </source>
</evidence>
<gene>
    <name evidence="1" type="ORF">CCACVL1_17746</name>
</gene>
<reference evidence="1 2" key="1">
    <citation type="submission" date="2013-09" db="EMBL/GenBank/DDBJ databases">
        <title>Corchorus capsularis genome sequencing.</title>
        <authorList>
            <person name="Alam M."/>
            <person name="Haque M.S."/>
            <person name="Islam M.S."/>
            <person name="Emdad E.M."/>
            <person name="Islam M.M."/>
            <person name="Ahmed B."/>
            <person name="Halim A."/>
            <person name="Hossen Q.M.M."/>
            <person name="Hossain M.Z."/>
            <person name="Ahmed R."/>
            <person name="Khan M.M."/>
            <person name="Islam R."/>
            <person name="Rashid M.M."/>
            <person name="Khan S.A."/>
            <person name="Rahman M.S."/>
            <person name="Alam M."/>
        </authorList>
    </citation>
    <scope>NUCLEOTIDE SEQUENCE [LARGE SCALE GENOMIC DNA]</scope>
    <source>
        <strain evidence="2">cv. CVL-1</strain>
        <tissue evidence="1">Whole seedling</tissue>
    </source>
</reference>
<sequence>MAPRMPSTKATGLLMGFANGIQGARHTKTCIKTYRST</sequence>
<protein>
    <submittedName>
        <fullName evidence="1">Uncharacterized protein</fullName>
    </submittedName>
</protein>
<organism evidence="1 2">
    <name type="scientific">Corchorus capsularis</name>
    <name type="common">Jute</name>
    <dbReference type="NCBI Taxonomy" id="210143"/>
    <lineage>
        <taxon>Eukaryota</taxon>
        <taxon>Viridiplantae</taxon>
        <taxon>Streptophyta</taxon>
        <taxon>Embryophyta</taxon>
        <taxon>Tracheophyta</taxon>
        <taxon>Spermatophyta</taxon>
        <taxon>Magnoliopsida</taxon>
        <taxon>eudicotyledons</taxon>
        <taxon>Gunneridae</taxon>
        <taxon>Pentapetalae</taxon>
        <taxon>rosids</taxon>
        <taxon>malvids</taxon>
        <taxon>Malvales</taxon>
        <taxon>Malvaceae</taxon>
        <taxon>Grewioideae</taxon>
        <taxon>Apeibeae</taxon>
        <taxon>Corchorus</taxon>
    </lineage>
</organism>
<dbReference type="Proteomes" id="UP000188268">
    <property type="component" value="Unassembled WGS sequence"/>
</dbReference>
<dbReference type="Gramene" id="OMO72502">
    <property type="protein sequence ID" value="OMO72502"/>
    <property type="gene ID" value="CCACVL1_17746"/>
</dbReference>
<dbReference type="AlphaFoldDB" id="A0A1R3HQE4"/>
<proteinExistence type="predicted"/>
<name>A0A1R3HQE4_COCAP</name>
<accession>A0A1R3HQE4</accession>
<evidence type="ECO:0000313" key="2">
    <source>
        <dbReference type="Proteomes" id="UP000188268"/>
    </source>
</evidence>
<comment type="caution">
    <text evidence="1">The sequence shown here is derived from an EMBL/GenBank/DDBJ whole genome shotgun (WGS) entry which is preliminary data.</text>
</comment>
<dbReference type="EMBL" id="AWWV01011417">
    <property type="protein sequence ID" value="OMO72502.1"/>
    <property type="molecule type" value="Genomic_DNA"/>
</dbReference>
<keyword evidence="2" id="KW-1185">Reference proteome</keyword>